<protein>
    <submittedName>
        <fullName evidence="1">Uncharacterized protein</fullName>
    </submittedName>
</protein>
<comment type="caution">
    <text evidence="1">The sequence shown here is derived from an EMBL/GenBank/DDBJ whole genome shotgun (WGS) entry which is preliminary data.</text>
</comment>
<evidence type="ECO:0000313" key="1">
    <source>
        <dbReference type="EMBL" id="PWZ05233.1"/>
    </source>
</evidence>
<sequence length="56" mass="6384">KAISSSFVISLSISFLHFKLTIYSKKNSTAVCTACCRWPKILCYPCNYCQSCHCRK</sequence>
<gene>
    <name evidence="1" type="ORF">Zm00014a_037972</name>
</gene>
<dbReference type="AlphaFoldDB" id="A0A3L6DAS9"/>
<reference evidence="1" key="1">
    <citation type="journal article" date="2018" name="Nat. Genet.">
        <title>Extensive intraspecific gene order and gene structural variations between Mo17 and other maize genomes.</title>
        <authorList>
            <person name="Sun S."/>
            <person name="Zhou Y."/>
            <person name="Chen J."/>
            <person name="Shi J."/>
            <person name="Zhao H."/>
            <person name="Zhao H."/>
            <person name="Song W."/>
            <person name="Zhang M."/>
            <person name="Cui Y."/>
            <person name="Dong X."/>
            <person name="Liu H."/>
            <person name="Ma X."/>
            <person name="Jiao Y."/>
            <person name="Wang B."/>
            <person name="Wei X."/>
            <person name="Stein J.C."/>
            <person name="Glaubitz J.C."/>
            <person name="Lu F."/>
            <person name="Yu G."/>
            <person name="Liang C."/>
            <person name="Fengler K."/>
            <person name="Li B."/>
            <person name="Rafalski A."/>
            <person name="Schnable P.S."/>
            <person name="Ware D.H."/>
            <person name="Buckler E.S."/>
            <person name="Lai J."/>
        </authorList>
    </citation>
    <scope>NUCLEOTIDE SEQUENCE [LARGE SCALE GENOMIC DNA]</scope>
    <source>
        <tissue evidence="1">Seedling</tissue>
    </source>
</reference>
<dbReference type="EMBL" id="NCVQ01000010">
    <property type="protein sequence ID" value="PWZ05233.1"/>
    <property type="molecule type" value="Genomic_DNA"/>
</dbReference>
<feature type="non-terminal residue" evidence="1">
    <location>
        <position position="1"/>
    </location>
</feature>
<proteinExistence type="predicted"/>
<dbReference type="Proteomes" id="UP000251960">
    <property type="component" value="Chromosome 9"/>
</dbReference>
<accession>A0A3L6DAS9</accession>
<name>A0A3L6DAS9_MAIZE</name>
<organism evidence="1">
    <name type="scientific">Zea mays</name>
    <name type="common">Maize</name>
    <dbReference type="NCBI Taxonomy" id="4577"/>
    <lineage>
        <taxon>Eukaryota</taxon>
        <taxon>Viridiplantae</taxon>
        <taxon>Streptophyta</taxon>
        <taxon>Embryophyta</taxon>
        <taxon>Tracheophyta</taxon>
        <taxon>Spermatophyta</taxon>
        <taxon>Magnoliopsida</taxon>
        <taxon>Liliopsida</taxon>
        <taxon>Poales</taxon>
        <taxon>Poaceae</taxon>
        <taxon>PACMAD clade</taxon>
        <taxon>Panicoideae</taxon>
        <taxon>Andropogonodae</taxon>
        <taxon>Andropogoneae</taxon>
        <taxon>Tripsacinae</taxon>
        <taxon>Zea</taxon>
    </lineage>
</organism>